<dbReference type="OrthoDB" id="59699at2759"/>
<dbReference type="InterPro" id="IPR027417">
    <property type="entry name" value="P-loop_NTPase"/>
</dbReference>
<name>A0A8H6X6N0_9AGAR</name>
<evidence type="ECO:0000313" key="1">
    <source>
        <dbReference type="EMBL" id="KAF7335122.1"/>
    </source>
</evidence>
<comment type="caution">
    <text evidence="1">The sequence shown here is derived from an EMBL/GenBank/DDBJ whole genome shotgun (WGS) entry which is preliminary data.</text>
</comment>
<accession>A0A8H6X6N0</accession>
<protein>
    <submittedName>
        <fullName evidence="1">GTP-binding protein</fullName>
    </submittedName>
</protein>
<proteinExistence type="predicted"/>
<dbReference type="CDD" id="cd00882">
    <property type="entry name" value="Ras_like_GTPase"/>
    <property type="match status" value="1"/>
</dbReference>
<sequence length="300" mass="34243">MPRDADKAIALRSKCKDFRILVIGRANAGKTTLFEERSLSNVEGSAERGVHNIGNQLRFKSNRQFVFHDSRGFESGSEDELNKVTAFIAERAASKHLSDQLHAIWYCVPTDTNRPLLATDEQFFNTNITGKGESPLSWTKWRTQYDDEVPVIAIFTKFDGLLNEAFSQLMDEGDDWEDAQEGQIEQARKMLTTNFEGPLRSSEFPPADYVRLDDMRVETSNCNELIEKTANALTDNTLRLLFISVQQNNIDFCIRYAMTKGLFRETKVKALLTSTLAHFPHVWRVRCFVLHRPGRLADAK</sequence>
<evidence type="ECO:0000313" key="2">
    <source>
        <dbReference type="Proteomes" id="UP000620124"/>
    </source>
</evidence>
<dbReference type="SUPFAM" id="SSF52540">
    <property type="entry name" value="P-loop containing nucleoside triphosphate hydrolases"/>
    <property type="match status" value="1"/>
</dbReference>
<reference evidence="1" key="1">
    <citation type="submission" date="2020-05" db="EMBL/GenBank/DDBJ databases">
        <title>Mycena genomes resolve the evolution of fungal bioluminescence.</title>
        <authorList>
            <person name="Tsai I.J."/>
        </authorList>
    </citation>
    <scope>NUCLEOTIDE SEQUENCE</scope>
    <source>
        <strain evidence="1">CCC161011</strain>
    </source>
</reference>
<dbReference type="EMBL" id="JACAZI010000025">
    <property type="protein sequence ID" value="KAF7335122.1"/>
    <property type="molecule type" value="Genomic_DNA"/>
</dbReference>
<dbReference type="Gene3D" id="3.40.50.300">
    <property type="entry name" value="P-loop containing nucleotide triphosphate hydrolases"/>
    <property type="match status" value="1"/>
</dbReference>
<dbReference type="Proteomes" id="UP000620124">
    <property type="component" value="Unassembled WGS sequence"/>
</dbReference>
<gene>
    <name evidence="1" type="ORF">MVEN_02262900</name>
</gene>
<organism evidence="1 2">
    <name type="scientific">Mycena venus</name>
    <dbReference type="NCBI Taxonomy" id="2733690"/>
    <lineage>
        <taxon>Eukaryota</taxon>
        <taxon>Fungi</taxon>
        <taxon>Dikarya</taxon>
        <taxon>Basidiomycota</taxon>
        <taxon>Agaricomycotina</taxon>
        <taxon>Agaricomycetes</taxon>
        <taxon>Agaricomycetidae</taxon>
        <taxon>Agaricales</taxon>
        <taxon>Marasmiineae</taxon>
        <taxon>Mycenaceae</taxon>
        <taxon>Mycena</taxon>
    </lineage>
</organism>
<dbReference type="AlphaFoldDB" id="A0A8H6X6N0"/>
<keyword evidence="2" id="KW-1185">Reference proteome</keyword>